<protein>
    <recommendedName>
        <fullName evidence="4">OTU domain-containing protein</fullName>
    </recommendedName>
</protein>
<dbReference type="Proteomes" id="UP000469890">
    <property type="component" value="Unassembled WGS sequence"/>
</dbReference>
<feature type="region of interest" description="Disordered" evidence="1">
    <location>
        <begin position="232"/>
        <end position="349"/>
    </location>
</feature>
<organism evidence="2 3">
    <name type="scientific">Mucor circinelloides f. lusitanicus</name>
    <name type="common">Mucor racemosus var. lusitanicus</name>
    <dbReference type="NCBI Taxonomy" id="29924"/>
    <lineage>
        <taxon>Eukaryota</taxon>
        <taxon>Fungi</taxon>
        <taxon>Fungi incertae sedis</taxon>
        <taxon>Mucoromycota</taxon>
        <taxon>Mucoromycotina</taxon>
        <taxon>Mucoromycetes</taxon>
        <taxon>Mucorales</taxon>
        <taxon>Mucorineae</taxon>
        <taxon>Mucoraceae</taxon>
        <taxon>Mucor</taxon>
    </lineage>
</organism>
<evidence type="ECO:0000256" key="1">
    <source>
        <dbReference type="SAM" id="MobiDB-lite"/>
    </source>
</evidence>
<evidence type="ECO:0008006" key="4">
    <source>
        <dbReference type="Google" id="ProtNLM"/>
    </source>
</evidence>
<feature type="compositionally biased region" description="Basic and acidic residues" evidence="1">
    <location>
        <begin position="331"/>
        <end position="349"/>
    </location>
</feature>
<dbReference type="EMBL" id="JAAECE010000012">
    <property type="protein sequence ID" value="KAF1796591.1"/>
    <property type="molecule type" value="Genomic_DNA"/>
</dbReference>
<reference evidence="2 3" key="1">
    <citation type="submission" date="2019-09" db="EMBL/GenBank/DDBJ databases">
        <authorList>
            <consortium name="DOE Joint Genome Institute"/>
            <person name="Mondo S.J."/>
            <person name="Navarro-Mendoza M.I."/>
            <person name="Perez-Arques C."/>
            <person name="Panchal S."/>
            <person name="Nicolas F.E."/>
            <person name="Ganguly P."/>
            <person name="Pangilinan J."/>
            <person name="Grigoriev I."/>
            <person name="Heitman J."/>
            <person name="Sanya K."/>
            <person name="Garre V."/>
        </authorList>
    </citation>
    <scope>NUCLEOTIDE SEQUENCE [LARGE SCALE GENOMIC DNA]</scope>
    <source>
        <strain evidence="2 3">MU402</strain>
    </source>
</reference>
<sequence>MPRQKRPSTPQESTSSKRRKTRSDTNIQGRSKSQVNLDPVVLSHIPLGSLSTVSDIVDVDGNRNCGFRTLAVFLGRPQTDHSQVRPKLLLYKMASNRLQLLNWGKSEQTLDELQANIDWDGSNCRDWPQCWLTVPESGRLVANCYYVRAFVLFSSNGSYTFFPERELAIDDLANIIAIVHIGAHYMSVALNARNGAVVPPPIFETTHRDQWIQMMIISNNWKVEDQKLVVAPPKENEQEEGEATGEQKDKDDAASDNYENDAADHYEADDGDHYKTDAGDYDDDDAGDHEADAGDLEDDVDEWCEGDTGDEKDEAVDYEDDTGDDDDDDSSDHQEFHHHSQKVEDHHLPRKFIQDQKNPRFNFYLGGVKTADGVSEKKRPRVGIAFILYLLCRQESYSTKGLKMMADHVYTKVTGFATTYIKCGAMLTYFYKPSYVCVQCSPKVFFARSSRFK</sequence>
<name>A0A8H4EW55_MUCCL</name>
<comment type="caution">
    <text evidence="2">The sequence shown here is derived from an EMBL/GenBank/DDBJ whole genome shotgun (WGS) entry which is preliminary data.</text>
</comment>
<dbReference type="CDD" id="cd22744">
    <property type="entry name" value="OTU"/>
    <property type="match status" value="1"/>
</dbReference>
<feature type="compositionally biased region" description="Acidic residues" evidence="1">
    <location>
        <begin position="279"/>
        <end position="330"/>
    </location>
</feature>
<feature type="compositionally biased region" description="Polar residues" evidence="1">
    <location>
        <begin position="24"/>
        <end position="35"/>
    </location>
</feature>
<feature type="compositionally biased region" description="Basic and acidic residues" evidence="1">
    <location>
        <begin position="262"/>
        <end position="278"/>
    </location>
</feature>
<evidence type="ECO:0000313" key="2">
    <source>
        <dbReference type="EMBL" id="KAF1796591.1"/>
    </source>
</evidence>
<proteinExistence type="predicted"/>
<dbReference type="AlphaFoldDB" id="A0A8H4EW55"/>
<gene>
    <name evidence="2" type="ORF">FB192DRAFT_1347899</name>
</gene>
<feature type="region of interest" description="Disordered" evidence="1">
    <location>
        <begin position="1"/>
        <end position="35"/>
    </location>
</feature>
<evidence type="ECO:0000313" key="3">
    <source>
        <dbReference type="Proteomes" id="UP000469890"/>
    </source>
</evidence>
<accession>A0A8H4EW55</accession>